<dbReference type="AlphaFoldDB" id="A0A917NZB3"/>
<dbReference type="SUPFAM" id="SSF53474">
    <property type="entry name" value="alpha/beta-Hydrolases"/>
    <property type="match status" value="1"/>
</dbReference>
<proteinExistence type="predicted"/>
<reference evidence="1" key="1">
    <citation type="journal article" date="2014" name="Int. J. Syst. Evol. Microbiol.">
        <title>Complete genome sequence of Corynebacterium casei LMG S-19264T (=DSM 44701T), isolated from a smear-ripened cheese.</title>
        <authorList>
            <consortium name="US DOE Joint Genome Institute (JGI-PGF)"/>
            <person name="Walter F."/>
            <person name="Albersmeier A."/>
            <person name="Kalinowski J."/>
            <person name="Ruckert C."/>
        </authorList>
    </citation>
    <scope>NUCLEOTIDE SEQUENCE</scope>
    <source>
        <strain evidence="1">CGMCC 1.3617</strain>
    </source>
</reference>
<gene>
    <name evidence="1" type="ORF">GCM10011320_58230</name>
</gene>
<protein>
    <recommendedName>
        <fullName evidence="3">Thioesterase domain-containing protein</fullName>
    </recommendedName>
</protein>
<evidence type="ECO:0000313" key="1">
    <source>
        <dbReference type="EMBL" id="GGJ43036.1"/>
    </source>
</evidence>
<name>A0A917NZB3_9PROT</name>
<reference evidence="1" key="2">
    <citation type="submission" date="2020-09" db="EMBL/GenBank/DDBJ databases">
        <authorList>
            <person name="Sun Q."/>
            <person name="Zhou Y."/>
        </authorList>
    </citation>
    <scope>NUCLEOTIDE SEQUENCE</scope>
    <source>
        <strain evidence="1">CGMCC 1.3617</strain>
    </source>
</reference>
<comment type="caution">
    <text evidence="1">The sequence shown here is derived from an EMBL/GenBank/DDBJ whole genome shotgun (WGS) entry which is preliminary data.</text>
</comment>
<sequence length="170" mass="18037">MLLRGLMNIFSTGMDSLGAKLHQAGWHATVHNHIAWNELADALHTAAHQVQLCGPLVVVGHSLGGDDAIRLSGNLGTRGVEVDMLVTFDPTLLGAVLPGPRLVVNYFQTTGLWGRQLQPSAGFTGRIENVPVDRGLMANHFTIDKDPVLHADVLARITTLAAAGPCVPGI</sequence>
<dbReference type="Proteomes" id="UP000661507">
    <property type="component" value="Unassembled WGS sequence"/>
</dbReference>
<dbReference type="EMBL" id="BMKW01000025">
    <property type="protein sequence ID" value="GGJ43036.1"/>
    <property type="molecule type" value="Genomic_DNA"/>
</dbReference>
<keyword evidence="2" id="KW-1185">Reference proteome</keyword>
<dbReference type="Gene3D" id="3.40.50.1820">
    <property type="entry name" value="alpha/beta hydrolase"/>
    <property type="match status" value="1"/>
</dbReference>
<organism evidence="1 2">
    <name type="scientific">Neoroseomonas lacus</name>
    <dbReference type="NCBI Taxonomy" id="287609"/>
    <lineage>
        <taxon>Bacteria</taxon>
        <taxon>Pseudomonadati</taxon>
        <taxon>Pseudomonadota</taxon>
        <taxon>Alphaproteobacteria</taxon>
        <taxon>Acetobacterales</taxon>
        <taxon>Acetobacteraceae</taxon>
        <taxon>Neoroseomonas</taxon>
    </lineage>
</organism>
<evidence type="ECO:0008006" key="3">
    <source>
        <dbReference type="Google" id="ProtNLM"/>
    </source>
</evidence>
<accession>A0A917NZB3</accession>
<evidence type="ECO:0000313" key="2">
    <source>
        <dbReference type="Proteomes" id="UP000661507"/>
    </source>
</evidence>
<dbReference type="InterPro" id="IPR029058">
    <property type="entry name" value="AB_hydrolase_fold"/>
</dbReference>